<dbReference type="EMBL" id="JAEKNR010000188">
    <property type="protein sequence ID" value="MBJ7600105.1"/>
    <property type="molecule type" value="Genomic_DNA"/>
</dbReference>
<proteinExistence type="predicted"/>
<gene>
    <name evidence="1" type="ORF">JF922_18775</name>
</gene>
<sequence>METDYFDDEQVIALYNRVRTGRRNWPPGMWTSPAALQYAVAIFDYWIHNVMGWKGWPEARSKVTPALLEEHRLADIVDNVFVPEFGEDWLDFEVVLNESMRLSEDEAWAPELSDRQERVEAAFEHAFEQIIGAPKSQPRLLATYHRFRNHLMRMWGAFQEAQAEHDKAEREAAERFWTGLRLVRATRAHTAEQWSIVNDEEERLGEISMVWGDPHPYCLIVLDEQLSGERGGWEQVVWRLEQEVLVEEPGVVSYSVWQKGFVGEFYRCADCGELHSQFDEDPTGSLGLGEIEDDES</sequence>
<accession>A0A934KDD0</accession>
<evidence type="ECO:0000313" key="1">
    <source>
        <dbReference type="EMBL" id="MBJ7600105.1"/>
    </source>
</evidence>
<dbReference type="AlphaFoldDB" id="A0A934KDD0"/>
<keyword evidence="2" id="KW-1185">Reference proteome</keyword>
<reference evidence="1" key="1">
    <citation type="submission" date="2020-10" db="EMBL/GenBank/DDBJ databases">
        <title>Ca. Dormibacterota MAGs.</title>
        <authorList>
            <person name="Montgomery K."/>
        </authorList>
    </citation>
    <scope>NUCLEOTIDE SEQUENCE [LARGE SCALE GENOMIC DNA]</scope>
    <source>
        <strain evidence="1">SC8812_S17_10</strain>
    </source>
</reference>
<protein>
    <recommendedName>
        <fullName evidence="3">DUF3560 domain-containing protein</fullName>
    </recommendedName>
</protein>
<comment type="caution">
    <text evidence="1">The sequence shown here is derived from an EMBL/GenBank/DDBJ whole genome shotgun (WGS) entry which is preliminary data.</text>
</comment>
<dbReference type="RefSeq" id="WP_338203802.1">
    <property type="nucleotide sequence ID" value="NZ_JAEKNR010000188.1"/>
</dbReference>
<dbReference type="Proteomes" id="UP000612893">
    <property type="component" value="Unassembled WGS sequence"/>
</dbReference>
<evidence type="ECO:0000313" key="2">
    <source>
        <dbReference type="Proteomes" id="UP000612893"/>
    </source>
</evidence>
<evidence type="ECO:0008006" key="3">
    <source>
        <dbReference type="Google" id="ProtNLM"/>
    </source>
</evidence>
<organism evidence="1 2">
    <name type="scientific">Candidatus Nephthysia bennettiae</name>
    <dbReference type="NCBI Taxonomy" id="3127016"/>
    <lineage>
        <taxon>Bacteria</taxon>
        <taxon>Bacillati</taxon>
        <taxon>Candidatus Dormiibacterota</taxon>
        <taxon>Candidatus Dormibacteria</taxon>
        <taxon>Candidatus Dormibacterales</taxon>
        <taxon>Candidatus Dormibacteraceae</taxon>
        <taxon>Candidatus Nephthysia</taxon>
    </lineage>
</organism>
<name>A0A934KDD0_9BACT</name>